<proteinExistence type="predicted"/>
<reference evidence="2 3" key="1">
    <citation type="submission" date="2023-08" db="EMBL/GenBank/DDBJ databases">
        <title>A Necator americanus chromosomal reference genome.</title>
        <authorList>
            <person name="Ilik V."/>
            <person name="Petrzelkova K.J."/>
            <person name="Pardy F."/>
            <person name="Fuh T."/>
            <person name="Niatou-Singa F.S."/>
            <person name="Gouil Q."/>
            <person name="Baker L."/>
            <person name="Ritchie M.E."/>
            <person name="Jex A.R."/>
            <person name="Gazzola D."/>
            <person name="Li H."/>
            <person name="Toshio Fujiwara R."/>
            <person name="Zhan B."/>
            <person name="Aroian R.V."/>
            <person name="Pafco B."/>
            <person name="Schwarz E.M."/>
        </authorList>
    </citation>
    <scope>NUCLEOTIDE SEQUENCE [LARGE SCALE GENOMIC DNA]</scope>
    <source>
        <strain evidence="2 3">Aroian</strain>
        <tissue evidence="2">Whole animal</tissue>
    </source>
</reference>
<organism evidence="2 3">
    <name type="scientific">Necator americanus</name>
    <name type="common">Human hookworm</name>
    <dbReference type="NCBI Taxonomy" id="51031"/>
    <lineage>
        <taxon>Eukaryota</taxon>
        <taxon>Metazoa</taxon>
        <taxon>Ecdysozoa</taxon>
        <taxon>Nematoda</taxon>
        <taxon>Chromadorea</taxon>
        <taxon>Rhabditida</taxon>
        <taxon>Rhabditina</taxon>
        <taxon>Rhabditomorpha</taxon>
        <taxon>Strongyloidea</taxon>
        <taxon>Ancylostomatidae</taxon>
        <taxon>Bunostominae</taxon>
        <taxon>Necator</taxon>
    </lineage>
</organism>
<evidence type="ECO:0000313" key="3">
    <source>
        <dbReference type="Proteomes" id="UP001303046"/>
    </source>
</evidence>
<name>A0ABR1EJK4_NECAM</name>
<protein>
    <submittedName>
        <fullName evidence="2">Uncharacterized protein</fullName>
    </submittedName>
</protein>
<keyword evidence="3" id="KW-1185">Reference proteome</keyword>
<evidence type="ECO:0000313" key="2">
    <source>
        <dbReference type="EMBL" id="KAK6762834.1"/>
    </source>
</evidence>
<sequence>MLNLRIGTINCRTLSSRTRIAALEEATMEVIKRTTADTEANKGDTHPVSFHSLQTRRRSTYLGDKRFGDRSLQRGTHRTSYNERRHEGLVEAVAYLRKKSLSSDYYRCSQGIDNHPC</sequence>
<comment type="caution">
    <text evidence="2">The sequence shown here is derived from an EMBL/GenBank/DDBJ whole genome shotgun (WGS) entry which is preliminary data.</text>
</comment>
<feature type="region of interest" description="Disordered" evidence="1">
    <location>
        <begin position="64"/>
        <end position="83"/>
    </location>
</feature>
<dbReference type="Proteomes" id="UP001303046">
    <property type="component" value="Unassembled WGS sequence"/>
</dbReference>
<accession>A0ABR1EJK4</accession>
<dbReference type="EMBL" id="JAVFWL010000006">
    <property type="protein sequence ID" value="KAK6762834.1"/>
    <property type="molecule type" value="Genomic_DNA"/>
</dbReference>
<evidence type="ECO:0000256" key="1">
    <source>
        <dbReference type="SAM" id="MobiDB-lite"/>
    </source>
</evidence>
<gene>
    <name evidence="2" type="primary">Necator_chrX.g23677</name>
    <name evidence="2" type="ORF">RB195_023513</name>
</gene>